<keyword evidence="5 6" id="KW-0472">Membrane</keyword>
<name>A0ABR8CFW5_9CYAN</name>
<keyword evidence="3 6" id="KW-0812">Transmembrane</keyword>
<evidence type="ECO:0000313" key="8">
    <source>
        <dbReference type="Proteomes" id="UP000618445"/>
    </source>
</evidence>
<comment type="caution">
    <text evidence="7">The sequence shown here is derived from an EMBL/GenBank/DDBJ whole genome shotgun (WGS) entry which is preliminary data.</text>
</comment>
<protein>
    <submittedName>
        <fullName evidence="7">AI-2E family transporter</fullName>
    </submittedName>
</protein>
<evidence type="ECO:0000256" key="2">
    <source>
        <dbReference type="ARBA" id="ARBA00009773"/>
    </source>
</evidence>
<keyword evidence="8" id="KW-1185">Reference proteome</keyword>
<feature type="transmembrane region" description="Helical" evidence="6">
    <location>
        <begin position="20"/>
        <end position="38"/>
    </location>
</feature>
<gene>
    <name evidence="7" type="ORF">H6G05_16615</name>
</gene>
<feature type="transmembrane region" description="Helical" evidence="6">
    <location>
        <begin position="159"/>
        <end position="178"/>
    </location>
</feature>
<dbReference type="PANTHER" id="PTHR21716">
    <property type="entry name" value="TRANSMEMBRANE PROTEIN"/>
    <property type="match status" value="1"/>
</dbReference>
<feature type="transmembrane region" description="Helical" evidence="6">
    <location>
        <begin position="252"/>
        <end position="284"/>
    </location>
</feature>
<organism evidence="7 8">
    <name type="scientific">Phormidium tenue FACHB-1050</name>
    <dbReference type="NCBI Taxonomy" id="2692857"/>
    <lineage>
        <taxon>Bacteria</taxon>
        <taxon>Bacillati</taxon>
        <taxon>Cyanobacteriota</taxon>
        <taxon>Cyanophyceae</taxon>
        <taxon>Oscillatoriophycideae</taxon>
        <taxon>Oscillatoriales</taxon>
        <taxon>Oscillatoriaceae</taxon>
        <taxon>Phormidium</taxon>
    </lineage>
</organism>
<evidence type="ECO:0000256" key="3">
    <source>
        <dbReference type="ARBA" id="ARBA00022692"/>
    </source>
</evidence>
<reference evidence="7 8" key="1">
    <citation type="journal article" date="2020" name="ISME J.">
        <title>Comparative genomics reveals insights into cyanobacterial evolution and habitat adaptation.</title>
        <authorList>
            <person name="Chen M.Y."/>
            <person name="Teng W.K."/>
            <person name="Zhao L."/>
            <person name="Hu C.X."/>
            <person name="Zhou Y.K."/>
            <person name="Han B.P."/>
            <person name="Song L.R."/>
            <person name="Shu W.S."/>
        </authorList>
    </citation>
    <scope>NUCLEOTIDE SEQUENCE [LARGE SCALE GENOMIC DNA]</scope>
    <source>
        <strain evidence="7 8">FACHB-1050</strain>
    </source>
</reference>
<proteinExistence type="inferred from homology"/>
<dbReference type="EMBL" id="JACJQY010000029">
    <property type="protein sequence ID" value="MBD2318464.1"/>
    <property type="molecule type" value="Genomic_DNA"/>
</dbReference>
<sequence>MEDPKSNNNQMWKHINNAQLVRYLLLFALAWVIAQVLAYFATVLIIFIFAAILAFLLNYPVKFISRFMPRSIAVLLVFLLALLVIGGLTATLGLAVIAQAQQLIAQAPKLLEAMIAQLQIIQSFMDNQNIKVDFSAFEGQLRDQALSAIGKGLTTLQNVLFNLLDIILVGVISFFMLLDGKRLWHLIMRLFPSHLRYDLTKSIQKNFLGFFWGRLLLSGFFGISAFVVLIVLNSPYPLVLASVVGAFDLIPGIGTTIGISLICLIILPQGIFLSLKVLAACIILEQIEENLLMPRIMKGSININPVIMFLALLVGARVAGLIGVFLSIPITGVIISILDVDEMRGEVTKKKSS</sequence>
<evidence type="ECO:0000256" key="1">
    <source>
        <dbReference type="ARBA" id="ARBA00004141"/>
    </source>
</evidence>
<feature type="transmembrane region" description="Helical" evidence="6">
    <location>
        <begin position="73"/>
        <end position="98"/>
    </location>
</feature>
<feature type="transmembrane region" description="Helical" evidence="6">
    <location>
        <begin position="44"/>
        <end position="61"/>
    </location>
</feature>
<evidence type="ECO:0000313" key="7">
    <source>
        <dbReference type="EMBL" id="MBD2318464.1"/>
    </source>
</evidence>
<feature type="transmembrane region" description="Helical" evidence="6">
    <location>
        <begin position="305"/>
        <end position="338"/>
    </location>
</feature>
<dbReference type="Pfam" id="PF01594">
    <property type="entry name" value="AI-2E_transport"/>
    <property type="match status" value="1"/>
</dbReference>
<accession>A0ABR8CFW5</accession>
<evidence type="ECO:0000256" key="6">
    <source>
        <dbReference type="SAM" id="Phobius"/>
    </source>
</evidence>
<feature type="transmembrane region" description="Helical" evidence="6">
    <location>
        <begin position="211"/>
        <end position="232"/>
    </location>
</feature>
<dbReference type="PANTHER" id="PTHR21716:SF66">
    <property type="entry name" value="TRANSPORT PROTEIN SLL0063-RELATED"/>
    <property type="match status" value="1"/>
</dbReference>
<dbReference type="Proteomes" id="UP000618445">
    <property type="component" value="Unassembled WGS sequence"/>
</dbReference>
<dbReference type="InterPro" id="IPR002549">
    <property type="entry name" value="AI-2E-like"/>
</dbReference>
<comment type="similarity">
    <text evidence="2">Belongs to the autoinducer-2 exporter (AI-2E) (TC 2.A.86) family.</text>
</comment>
<comment type="subcellular location">
    <subcellularLocation>
        <location evidence="1">Membrane</location>
        <topology evidence="1">Multi-pass membrane protein</topology>
    </subcellularLocation>
</comment>
<evidence type="ECO:0000256" key="5">
    <source>
        <dbReference type="ARBA" id="ARBA00023136"/>
    </source>
</evidence>
<evidence type="ECO:0000256" key="4">
    <source>
        <dbReference type="ARBA" id="ARBA00022989"/>
    </source>
</evidence>
<keyword evidence="4 6" id="KW-1133">Transmembrane helix</keyword>